<reference evidence="1 2" key="1">
    <citation type="journal article" date="2015" name="Nature">
        <title>rRNA introns, odd ribosomes, and small enigmatic genomes across a large radiation of phyla.</title>
        <authorList>
            <person name="Brown C.T."/>
            <person name="Hug L.A."/>
            <person name="Thomas B.C."/>
            <person name="Sharon I."/>
            <person name="Castelle C.J."/>
            <person name="Singh A."/>
            <person name="Wilkins M.J."/>
            <person name="Williams K.H."/>
            <person name="Banfield J.F."/>
        </authorList>
    </citation>
    <scope>NUCLEOTIDE SEQUENCE [LARGE SCALE GENOMIC DNA]</scope>
</reference>
<protein>
    <recommendedName>
        <fullName evidence="3">CopG antitoxin of type II toxin-antitoxin system</fullName>
    </recommendedName>
</protein>
<organism evidence="1 2">
    <name type="scientific">Candidatus Gottesmanbacteria bacterium GW2011_GWA1_47_8</name>
    <dbReference type="NCBI Taxonomy" id="1618438"/>
    <lineage>
        <taxon>Bacteria</taxon>
        <taxon>Candidatus Gottesmaniibacteriota</taxon>
    </lineage>
</organism>
<dbReference type="Proteomes" id="UP000034212">
    <property type="component" value="Unassembled WGS sequence"/>
</dbReference>
<dbReference type="GO" id="GO:0006355">
    <property type="term" value="P:regulation of DNA-templated transcription"/>
    <property type="evidence" value="ECO:0007669"/>
    <property type="project" value="InterPro"/>
</dbReference>
<evidence type="ECO:0000313" key="2">
    <source>
        <dbReference type="Proteomes" id="UP000034212"/>
    </source>
</evidence>
<comment type="caution">
    <text evidence="1">The sequence shown here is derived from an EMBL/GenBank/DDBJ whole genome shotgun (WGS) entry which is preliminary data.</text>
</comment>
<dbReference type="InterPro" id="IPR022148">
    <property type="entry name" value="CopG_antitoxin"/>
</dbReference>
<dbReference type="Pfam" id="PF12441">
    <property type="entry name" value="CopG_antitoxin"/>
    <property type="match status" value="1"/>
</dbReference>
<dbReference type="EMBL" id="LCOQ01000007">
    <property type="protein sequence ID" value="KKU80865.1"/>
    <property type="molecule type" value="Genomic_DNA"/>
</dbReference>
<accession>A0A0G1WF69</accession>
<gene>
    <name evidence="1" type="ORF">UY08_C0007G0003</name>
</gene>
<proteinExistence type="predicted"/>
<sequence>MKKLKPIPKFKNEEEETEFWATHDSTDYFDIRKASVNPSFPNLKLSTKTITIRVPESLLDSLKMIANKKDVPYQSLVKMLLDEKVREEFNRQVKHAP</sequence>
<name>A0A0G1WF69_9BACT</name>
<dbReference type="SUPFAM" id="SSF47598">
    <property type="entry name" value="Ribbon-helix-helix"/>
    <property type="match status" value="1"/>
</dbReference>
<dbReference type="AlphaFoldDB" id="A0A0G1WF69"/>
<evidence type="ECO:0000313" key="1">
    <source>
        <dbReference type="EMBL" id="KKU80865.1"/>
    </source>
</evidence>
<dbReference type="InterPro" id="IPR010985">
    <property type="entry name" value="Ribbon_hlx_hlx"/>
</dbReference>
<evidence type="ECO:0008006" key="3">
    <source>
        <dbReference type="Google" id="ProtNLM"/>
    </source>
</evidence>